<dbReference type="InterPro" id="IPR018946">
    <property type="entry name" value="PhoD-like_MPP"/>
</dbReference>
<dbReference type="CDD" id="cd07389">
    <property type="entry name" value="MPP_PhoD"/>
    <property type="match status" value="1"/>
</dbReference>
<accession>A0A6S5D733</accession>
<name>A0A6S5D733_PSEPU</name>
<sequence length="553" mass="62593">MPLLDPTSNESKYPKLSSAALIGATTPSSTRLWVRLYRPGTWYLAVTTEPMRGDMVRLGELPVPRYFKDQGVTPVYLQAKTLNFDTDVTGVFDVTGLKPGTTYYYALISDETDAGKIGRRTEIGGDRPRFFVTPPKASDTLTFGFYSCHDPISADGSAGAWPLMHQQLADQRASFVIGGGDQVYVDTNKKNGFLDIWEWLKDNKDELLQAYSKGKGKGYDKAGIERYLCNLYRWFYRVYWNVPAQREIYERLPQYMIWDDHEIMDGWGSLTKVERRKRISLLFERSNNTTTNQMLVDLMWRAACRVYYEYEHSHNPPTPIDLDNPDACQWDYAFEQGKSAFYVLDMRGHHDIEAKDPCKLLGSEQMARFATWLKSAPVQKADAVFVVSPVPVMHWRNAVTNYADIGSFKDDCMDEWDHESNQGERKRLLDAVFEALGNSAKPVVFLSGDVHCAAVFRLLHKRYPAAKVFQVTSSAISRMPAPGVLKLAISAGGSMPGVKDIVCERWYAMAGSKNFAMLQVRPSLDGSQTEVLVELHWPGGDDGELTKRRVLLK</sequence>
<dbReference type="Pfam" id="PF09423">
    <property type="entry name" value="PhoD"/>
    <property type="match status" value="1"/>
</dbReference>
<evidence type="ECO:0000259" key="1">
    <source>
        <dbReference type="Pfam" id="PF09423"/>
    </source>
</evidence>
<dbReference type="Proteomes" id="UP000515680">
    <property type="component" value="Chromosome"/>
</dbReference>
<feature type="domain" description="PhoD-like phosphatase metallophosphatase" evidence="1">
    <location>
        <begin position="144"/>
        <end position="464"/>
    </location>
</feature>
<dbReference type="Gene3D" id="3.60.21.70">
    <property type="entry name" value="PhoD-like phosphatase"/>
    <property type="match status" value="1"/>
</dbReference>
<dbReference type="PANTHER" id="PTHR37031">
    <property type="entry name" value="METALLOPHOSPHATASE BINDING DOMAIN PROTEIN"/>
    <property type="match status" value="1"/>
</dbReference>
<protein>
    <recommendedName>
        <fullName evidence="1">PhoD-like phosphatase metallophosphatase domain-containing protein</fullName>
    </recommendedName>
</protein>
<dbReference type="AlphaFoldDB" id="A0A6S5D733"/>
<organism evidence="2 3">
    <name type="scientific">Pseudomonas putida</name>
    <name type="common">Arthrobacter siderocapsulatus</name>
    <dbReference type="NCBI Taxonomy" id="303"/>
    <lineage>
        <taxon>Bacteria</taxon>
        <taxon>Pseudomonadati</taxon>
        <taxon>Pseudomonadota</taxon>
        <taxon>Gammaproteobacteria</taxon>
        <taxon>Pseudomonadales</taxon>
        <taxon>Pseudomonadaceae</taxon>
        <taxon>Pseudomonas</taxon>
    </lineage>
</organism>
<reference evidence="2 3" key="1">
    <citation type="submission" date="2019-12" db="EMBL/GenBank/DDBJ databases">
        <title>complete genome sequences of Pseudomonas putida str. WP8-W18-CRE-01 isolated from wastewater treatment plant effluent.</title>
        <authorList>
            <person name="Sekizuka T."/>
            <person name="Itokawa K."/>
            <person name="Yatsu K."/>
            <person name="Inamine Y."/>
            <person name="Kuroda M."/>
        </authorList>
    </citation>
    <scope>NUCLEOTIDE SEQUENCE [LARGE SCALE GENOMIC DNA]</scope>
    <source>
        <strain evidence="2 3">WP8-W18-CRE-01</strain>
    </source>
</reference>
<dbReference type="SUPFAM" id="SSF56300">
    <property type="entry name" value="Metallo-dependent phosphatases"/>
    <property type="match status" value="1"/>
</dbReference>
<evidence type="ECO:0000313" key="2">
    <source>
        <dbReference type="EMBL" id="BBT40215.1"/>
    </source>
</evidence>
<dbReference type="RefSeq" id="WP_090342896.1">
    <property type="nucleotide sequence ID" value="NZ_AP022055.1"/>
</dbReference>
<dbReference type="InterPro" id="IPR029052">
    <property type="entry name" value="Metallo-depent_PP-like"/>
</dbReference>
<dbReference type="InterPro" id="IPR038607">
    <property type="entry name" value="PhoD-like_sf"/>
</dbReference>
<proteinExistence type="predicted"/>
<dbReference type="PANTHER" id="PTHR37031:SF2">
    <property type="entry name" value="PHOD-LIKE PHOSPHATASE METALLOPHOSPHATASE DOMAIN-CONTAINING PROTEIN"/>
    <property type="match status" value="1"/>
</dbReference>
<dbReference type="EMBL" id="AP022227">
    <property type="protein sequence ID" value="BBT40215.1"/>
    <property type="molecule type" value="Genomic_DNA"/>
</dbReference>
<evidence type="ECO:0000313" key="3">
    <source>
        <dbReference type="Proteomes" id="UP000515680"/>
    </source>
</evidence>
<gene>
    <name evidence="2" type="ORF">WP8W18C01_25560</name>
</gene>